<sequence>MFIGANRTGADALPSCPGSVAPGPPEGGTGAVITITVPFRFPGPESGRERCRFGAGSGRPVNGGEQGGSGPRQDVHQLPRQGPGTVRARPPSPVPPGSPVPPLPRG</sequence>
<protein>
    <submittedName>
        <fullName evidence="2">Uncharacterized protein</fullName>
    </submittedName>
</protein>
<comment type="caution">
    <text evidence="2">The sequence shown here is derived from an EMBL/GenBank/DDBJ whole genome shotgun (WGS) entry which is preliminary data.</text>
</comment>
<name>A0A8H9I0C2_KITAU</name>
<feature type="region of interest" description="Disordered" evidence="1">
    <location>
        <begin position="1"/>
        <end position="106"/>
    </location>
</feature>
<feature type="compositionally biased region" description="Pro residues" evidence="1">
    <location>
        <begin position="90"/>
        <end position="106"/>
    </location>
</feature>
<accession>A0A8H9I0C2</accession>
<organism evidence="2 3">
    <name type="scientific">Kitasatospora aureofaciens</name>
    <name type="common">Streptomyces aureofaciens</name>
    <dbReference type="NCBI Taxonomy" id="1894"/>
    <lineage>
        <taxon>Bacteria</taxon>
        <taxon>Bacillati</taxon>
        <taxon>Actinomycetota</taxon>
        <taxon>Actinomycetes</taxon>
        <taxon>Kitasatosporales</taxon>
        <taxon>Streptomycetaceae</taxon>
        <taxon>Kitasatospora</taxon>
    </lineage>
</organism>
<reference evidence="2" key="1">
    <citation type="journal article" date="2014" name="Int. J. Syst. Evol. Microbiol.">
        <title>Complete genome sequence of Corynebacterium casei LMG S-19264T (=DSM 44701T), isolated from a smear-ripened cheese.</title>
        <authorList>
            <consortium name="US DOE Joint Genome Institute (JGI-PGF)"/>
            <person name="Walter F."/>
            <person name="Albersmeier A."/>
            <person name="Kalinowski J."/>
            <person name="Ruckert C."/>
        </authorList>
    </citation>
    <scope>NUCLEOTIDE SEQUENCE</scope>
    <source>
        <strain evidence="2">JCM 4434</strain>
    </source>
</reference>
<gene>
    <name evidence="2" type="ORF">GCM10010502_71530</name>
</gene>
<evidence type="ECO:0000313" key="3">
    <source>
        <dbReference type="Proteomes" id="UP000610124"/>
    </source>
</evidence>
<dbReference type="Proteomes" id="UP000610124">
    <property type="component" value="Unassembled WGS sequence"/>
</dbReference>
<dbReference type="EMBL" id="BMUB01000039">
    <property type="protein sequence ID" value="GGV06256.1"/>
    <property type="molecule type" value="Genomic_DNA"/>
</dbReference>
<evidence type="ECO:0000256" key="1">
    <source>
        <dbReference type="SAM" id="MobiDB-lite"/>
    </source>
</evidence>
<reference evidence="2" key="2">
    <citation type="submission" date="2020-09" db="EMBL/GenBank/DDBJ databases">
        <authorList>
            <person name="Sun Q."/>
            <person name="Ohkuma M."/>
        </authorList>
    </citation>
    <scope>NUCLEOTIDE SEQUENCE</scope>
    <source>
        <strain evidence="2">JCM 4434</strain>
    </source>
</reference>
<evidence type="ECO:0000313" key="2">
    <source>
        <dbReference type="EMBL" id="GGV06256.1"/>
    </source>
</evidence>
<dbReference type="AlphaFoldDB" id="A0A8H9I0C2"/>
<proteinExistence type="predicted"/>